<evidence type="ECO:0000256" key="1">
    <source>
        <dbReference type="ARBA" id="ARBA00010062"/>
    </source>
</evidence>
<dbReference type="RefSeq" id="WP_353438042.1">
    <property type="nucleotide sequence ID" value="NZ_CP099959.1"/>
</dbReference>
<dbReference type="Pfam" id="PF13458">
    <property type="entry name" value="Peripla_BP_6"/>
    <property type="match status" value="1"/>
</dbReference>
<dbReference type="PANTHER" id="PTHR30483:SF6">
    <property type="entry name" value="PERIPLASMIC BINDING PROTEIN OF ABC TRANSPORTER FOR NATURAL AMINO ACIDS"/>
    <property type="match status" value="1"/>
</dbReference>
<evidence type="ECO:0000259" key="3">
    <source>
        <dbReference type="Pfam" id="PF13458"/>
    </source>
</evidence>
<dbReference type="InterPro" id="IPR028081">
    <property type="entry name" value="Leu-bd"/>
</dbReference>
<keyword evidence="2" id="KW-0732">Signal</keyword>
<dbReference type="AlphaFoldDB" id="A0AAU8A168"/>
<dbReference type="Gene3D" id="3.40.50.2300">
    <property type="match status" value="2"/>
</dbReference>
<evidence type="ECO:0000256" key="2">
    <source>
        <dbReference type="ARBA" id="ARBA00022729"/>
    </source>
</evidence>
<accession>A0AAU8A168</accession>
<proteinExistence type="inferred from homology"/>
<feature type="domain" description="Leucine-binding protein" evidence="3">
    <location>
        <begin position="37"/>
        <end position="337"/>
    </location>
</feature>
<reference evidence="4" key="1">
    <citation type="submission" date="2022-06" db="EMBL/GenBank/DDBJ databases">
        <title>New Polynucleobacter species.</title>
        <authorList>
            <person name="Hahn M.W."/>
        </authorList>
    </citation>
    <scope>NUCLEOTIDE SEQUENCE</scope>
    <source>
        <strain evidence="4">UK-FUSCHL-C3</strain>
    </source>
</reference>
<dbReference type="SUPFAM" id="SSF53822">
    <property type="entry name" value="Periplasmic binding protein-like I"/>
    <property type="match status" value="1"/>
</dbReference>
<gene>
    <name evidence="4" type="ORF">NKE59_05875</name>
</gene>
<sequence length="410" mass="44381">MINLKNRRKTIKTIGAVAATPIFMPYLNLVHAQSAAVPIGVALPMTGNAGAYGPDMAEAAKRTAELINRSGGILGGRKLQLFIEDSESSASVAANLTQKFINVHKCQSLVGYWGTPEGLSSRPIAIQNKVVLMVSSAANSITEGDTQGYVWRFQMKATDWGTVIGRSIQKMGYKSVGVMGLQNAFILPIMRSVEDQMKGSGRTVTDSLIYNPEQPSYRAEVERIFGKKPEVVCCFSLLPDFVSIMKEVYRGGFTSKVVSLSIAADSEGKFLQAVGAQVADGIRHFQPMPDTNAPGYKRFVKLMGAPESKLFLFPPNTHDQIAVTALAMEKAKSVQAADWSKEIINVCNGPGEKVDDIVEALKLVRAGKPVNFEGAGSTCDFTKSGDQLGRGMGQWIVENGKNNFISYEKP</sequence>
<organism evidence="4">
    <name type="scientific">Polynucleobacter sp. UK-FUSCHL-C3</name>
    <dbReference type="NCBI Taxonomy" id="2955208"/>
    <lineage>
        <taxon>Bacteria</taxon>
        <taxon>Pseudomonadati</taxon>
        <taxon>Pseudomonadota</taxon>
        <taxon>Betaproteobacteria</taxon>
        <taxon>Burkholderiales</taxon>
        <taxon>Burkholderiaceae</taxon>
        <taxon>Polynucleobacter</taxon>
    </lineage>
</organism>
<comment type="similarity">
    <text evidence="1">Belongs to the leucine-binding protein family.</text>
</comment>
<dbReference type="InterPro" id="IPR051010">
    <property type="entry name" value="BCAA_transport"/>
</dbReference>
<protein>
    <submittedName>
        <fullName evidence="4">ABC transporter substrate-binding protein</fullName>
    </submittedName>
</protein>
<name>A0AAU8A168_9BURK</name>
<evidence type="ECO:0000313" key="4">
    <source>
        <dbReference type="EMBL" id="XCC57031.1"/>
    </source>
</evidence>
<dbReference type="PANTHER" id="PTHR30483">
    <property type="entry name" value="LEUCINE-SPECIFIC-BINDING PROTEIN"/>
    <property type="match status" value="1"/>
</dbReference>
<dbReference type="InterPro" id="IPR028082">
    <property type="entry name" value="Peripla_BP_I"/>
</dbReference>
<dbReference type="EMBL" id="CP099959">
    <property type="protein sequence ID" value="XCC57031.1"/>
    <property type="molecule type" value="Genomic_DNA"/>
</dbReference>